<evidence type="ECO:0000313" key="11">
    <source>
        <dbReference type="EMBL" id="SFK79598.1"/>
    </source>
</evidence>
<dbReference type="Gene3D" id="3.40.50.300">
    <property type="entry name" value="P-loop containing nucleotide triphosphate hydrolases"/>
    <property type="match status" value="1"/>
</dbReference>
<feature type="transmembrane region" description="Helical" evidence="8">
    <location>
        <begin position="294"/>
        <end position="312"/>
    </location>
</feature>
<dbReference type="InterPro" id="IPR036640">
    <property type="entry name" value="ABC1_TM_sf"/>
</dbReference>
<evidence type="ECO:0000313" key="12">
    <source>
        <dbReference type="Proteomes" id="UP000198755"/>
    </source>
</evidence>
<comment type="similarity">
    <text evidence="2">Belongs to the ABC transporter superfamily.</text>
</comment>
<feature type="transmembrane region" description="Helical" evidence="8">
    <location>
        <begin position="151"/>
        <end position="178"/>
    </location>
</feature>
<feature type="transmembrane region" description="Helical" evidence="8">
    <location>
        <begin position="184"/>
        <end position="202"/>
    </location>
</feature>
<evidence type="ECO:0000256" key="5">
    <source>
        <dbReference type="ARBA" id="ARBA00022840"/>
    </source>
</evidence>
<dbReference type="PANTHER" id="PTHR24221:SF654">
    <property type="entry name" value="ATP-BINDING CASSETTE SUB-FAMILY B MEMBER 6"/>
    <property type="match status" value="1"/>
</dbReference>
<dbReference type="InterPro" id="IPR017871">
    <property type="entry name" value="ABC_transporter-like_CS"/>
</dbReference>
<dbReference type="InterPro" id="IPR003439">
    <property type="entry name" value="ABC_transporter-like_ATP-bd"/>
</dbReference>
<dbReference type="PROSITE" id="PS50929">
    <property type="entry name" value="ABC_TM1F"/>
    <property type="match status" value="1"/>
</dbReference>
<keyword evidence="6 8" id="KW-1133">Transmembrane helix</keyword>
<comment type="subcellular location">
    <subcellularLocation>
        <location evidence="1">Cell membrane</location>
        <topology evidence="1">Multi-pass membrane protein</topology>
    </subcellularLocation>
</comment>
<dbReference type="AlphaFoldDB" id="A0A1I4CEG3"/>
<evidence type="ECO:0000256" key="6">
    <source>
        <dbReference type="ARBA" id="ARBA00022989"/>
    </source>
</evidence>
<evidence type="ECO:0000256" key="4">
    <source>
        <dbReference type="ARBA" id="ARBA00022741"/>
    </source>
</evidence>
<gene>
    <name evidence="11" type="ORF">SAMN05444581_12148</name>
</gene>
<sequence length="597" mass="64492">MFAGGLAAAMTRLYRHFSPARRRQLAPVAALMALSALTEVMTIGAILPFLTLIANPDAALPHRLAPILLDVFGWHDRQAMLFPATLLFAFAAIFAGGVRLALIRMNHRVMSRLGHDLSVEVYRRTLHQPYSYHVAHNTSEIIAGVGKVQSVIFGVLSPVLQIVSAAVIGLFIFAALVAIDARTAFAATFCFAAMYLAVAYAARRRLRAYGKAAAAAASQRVQTIQEGLGGIRDVLIDRAQQVYTGKFAAADRALQEAQAGSLFIGSSPRFVIEAFGMALVAGMTMILSGRPGGVAAALPVLGALAISAQRLLPLFQSMYYSWAQIAGNRQMLFDVLDILDRPIPRASLAPADRARLPFERDVAFQSVCFEYSAAGPPVLRDISLSIEKGARVGFTGKTGSGKSTLMDLFMGLLQPTRGALRVDGLSLDAEMIPHWQARIAHVPPFIYLADATIAENIAFGVPLGEIDMDRVRQAASQADIDGFIGELAGGYDTSVGERGVRLSGGQRQRIGIARALYKLADVLVFDEATSALDQETEAAVIDAIESLGRDLTILIVAHRPSAIAACDRVIRLDQGRIVSETRRAETFPDRLARRWRR</sequence>
<feature type="domain" description="ABC transporter" evidence="9">
    <location>
        <begin position="362"/>
        <end position="595"/>
    </location>
</feature>
<feature type="transmembrane region" description="Helical" evidence="8">
    <location>
        <begin position="80"/>
        <end position="102"/>
    </location>
</feature>
<proteinExistence type="inferred from homology"/>
<keyword evidence="7 8" id="KW-0472">Membrane</keyword>
<dbReference type="InterPro" id="IPR027417">
    <property type="entry name" value="P-loop_NTPase"/>
</dbReference>
<keyword evidence="12" id="KW-1185">Reference proteome</keyword>
<dbReference type="InterPro" id="IPR011527">
    <property type="entry name" value="ABC1_TM_dom"/>
</dbReference>
<dbReference type="GO" id="GO:0005886">
    <property type="term" value="C:plasma membrane"/>
    <property type="evidence" value="ECO:0007669"/>
    <property type="project" value="UniProtKB-SubCell"/>
</dbReference>
<organism evidence="11 12">
    <name type="scientific">Methylocapsa palsarum</name>
    <dbReference type="NCBI Taxonomy" id="1612308"/>
    <lineage>
        <taxon>Bacteria</taxon>
        <taxon>Pseudomonadati</taxon>
        <taxon>Pseudomonadota</taxon>
        <taxon>Alphaproteobacteria</taxon>
        <taxon>Hyphomicrobiales</taxon>
        <taxon>Beijerinckiaceae</taxon>
        <taxon>Methylocapsa</taxon>
    </lineage>
</organism>
<dbReference type="InterPro" id="IPR003593">
    <property type="entry name" value="AAA+_ATPase"/>
</dbReference>
<name>A0A1I4CEG3_9HYPH</name>
<dbReference type="PROSITE" id="PS50893">
    <property type="entry name" value="ABC_TRANSPORTER_2"/>
    <property type="match status" value="1"/>
</dbReference>
<dbReference type="PROSITE" id="PS00211">
    <property type="entry name" value="ABC_TRANSPORTER_1"/>
    <property type="match status" value="1"/>
</dbReference>
<evidence type="ECO:0000256" key="2">
    <source>
        <dbReference type="ARBA" id="ARBA00005417"/>
    </source>
</evidence>
<dbReference type="Gene3D" id="1.20.1560.10">
    <property type="entry name" value="ABC transporter type 1, transmembrane domain"/>
    <property type="match status" value="1"/>
</dbReference>
<dbReference type="Pfam" id="PF00005">
    <property type="entry name" value="ABC_tran"/>
    <property type="match status" value="1"/>
</dbReference>
<dbReference type="GO" id="GO:0140359">
    <property type="term" value="F:ABC-type transporter activity"/>
    <property type="evidence" value="ECO:0007669"/>
    <property type="project" value="InterPro"/>
</dbReference>
<dbReference type="GO" id="GO:0005524">
    <property type="term" value="F:ATP binding"/>
    <property type="evidence" value="ECO:0007669"/>
    <property type="project" value="UniProtKB-KW"/>
</dbReference>
<dbReference type="RefSeq" id="WP_175492673.1">
    <property type="nucleotide sequence ID" value="NZ_FOSN01000021.1"/>
</dbReference>
<evidence type="ECO:0000256" key="1">
    <source>
        <dbReference type="ARBA" id="ARBA00004651"/>
    </source>
</evidence>
<feature type="domain" description="ABC transmembrane type-1" evidence="10">
    <location>
        <begin position="68"/>
        <end position="327"/>
    </location>
</feature>
<dbReference type="Proteomes" id="UP000198755">
    <property type="component" value="Unassembled WGS sequence"/>
</dbReference>
<dbReference type="SMART" id="SM00382">
    <property type="entry name" value="AAA"/>
    <property type="match status" value="1"/>
</dbReference>
<protein>
    <submittedName>
        <fullName evidence="11">ABC-type multidrug transport system, ATPase and permease component</fullName>
    </submittedName>
</protein>
<evidence type="ECO:0000259" key="9">
    <source>
        <dbReference type="PROSITE" id="PS50893"/>
    </source>
</evidence>
<dbReference type="EMBL" id="FOSN01000021">
    <property type="protein sequence ID" value="SFK79598.1"/>
    <property type="molecule type" value="Genomic_DNA"/>
</dbReference>
<evidence type="ECO:0000256" key="3">
    <source>
        <dbReference type="ARBA" id="ARBA00022692"/>
    </source>
</evidence>
<reference evidence="11 12" key="1">
    <citation type="submission" date="2016-10" db="EMBL/GenBank/DDBJ databases">
        <authorList>
            <person name="de Groot N.N."/>
        </authorList>
    </citation>
    <scope>NUCLEOTIDE SEQUENCE [LARGE SCALE GENOMIC DNA]</scope>
    <source>
        <strain evidence="11 12">NE2</strain>
    </source>
</reference>
<evidence type="ECO:0000256" key="7">
    <source>
        <dbReference type="ARBA" id="ARBA00023136"/>
    </source>
</evidence>
<dbReference type="STRING" id="1612308.SAMN05444581_12148"/>
<feature type="transmembrane region" description="Helical" evidence="8">
    <location>
        <begin position="25"/>
        <end position="54"/>
    </location>
</feature>
<dbReference type="PANTHER" id="PTHR24221">
    <property type="entry name" value="ATP-BINDING CASSETTE SUB-FAMILY B"/>
    <property type="match status" value="1"/>
</dbReference>
<evidence type="ECO:0000259" key="10">
    <source>
        <dbReference type="PROSITE" id="PS50929"/>
    </source>
</evidence>
<keyword evidence="4" id="KW-0547">Nucleotide-binding</keyword>
<dbReference type="Pfam" id="PF00664">
    <property type="entry name" value="ABC_membrane"/>
    <property type="match status" value="1"/>
</dbReference>
<accession>A0A1I4CEG3</accession>
<dbReference type="InterPro" id="IPR039421">
    <property type="entry name" value="Type_1_exporter"/>
</dbReference>
<dbReference type="SUPFAM" id="SSF90123">
    <property type="entry name" value="ABC transporter transmembrane region"/>
    <property type="match status" value="1"/>
</dbReference>
<evidence type="ECO:0000256" key="8">
    <source>
        <dbReference type="SAM" id="Phobius"/>
    </source>
</evidence>
<dbReference type="GO" id="GO:0016887">
    <property type="term" value="F:ATP hydrolysis activity"/>
    <property type="evidence" value="ECO:0007669"/>
    <property type="project" value="InterPro"/>
</dbReference>
<dbReference type="GO" id="GO:0034040">
    <property type="term" value="F:ATPase-coupled lipid transmembrane transporter activity"/>
    <property type="evidence" value="ECO:0007669"/>
    <property type="project" value="TreeGrafter"/>
</dbReference>
<dbReference type="SUPFAM" id="SSF52540">
    <property type="entry name" value="P-loop containing nucleoside triphosphate hydrolases"/>
    <property type="match status" value="1"/>
</dbReference>
<keyword evidence="3 8" id="KW-0812">Transmembrane</keyword>
<keyword evidence="5" id="KW-0067">ATP-binding</keyword>